<feature type="compositionally biased region" description="Polar residues" evidence="4">
    <location>
        <begin position="207"/>
        <end position="220"/>
    </location>
</feature>
<comment type="similarity">
    <text evidence="1">Belongs to the alkylbase DNA glycosidase AlkA family.</text>
</comment>
<evidence type="ECO:0000256" key="2">
    <source>
        <dbReference type="ARBA" id="ARBA00022763"/>
    </source>
</evidence>
<dbReference type="CDD" id="cd00056">
    <property type="entry name" value="ENDO3c"/>
    <property type="match status" value="1"/>
</dbReference>
<dbReference type="OrthoDB" id="415889at2759"/>
<dbReference type="GO" id="GO:0032131">
    <property type="term" value="F:alkylated DNA binding"/>
    <property type="evidence" value="ECO:0007669"/>
    <property type="project" value="TreeGrafter"/>
</dbReference>
<evidence type="ECO:0000259" key="5">
    <source>
        <dbReference type="Pfam" id="PF00730"/>
    </source>
</evidence>
<dbReference type="Gene3D" id="1.10.1670.40">
    <property type="match status" value="1"/>
</dbReference>
<dbReference type="InterPro" id="IPR003265">
    <property type="entry name" value="HhH-GPD_domain"/>
</dbReference>
<protein>
    <recommendedName>
        <fullName evidence="5">HhH-GPD domain-containing protein</fullName>
    </recommendedName>
</protein>
<dbReference type="FunFam" id="1.10.340.30:FF:000004">
    <property type="entry name" value="DNA-3-methyladenine glycosylase II"/>
    <property type="match status" value="1"/>
</dbReference>
<dbReference type="GO" id="GO:0005634">
    <property type="term" value="C:nucleus"/>
    <property type="evidence" value="ECO:0007669"/>
    <property type="project" value="TreeGrafter"/>
</dbReference>
<dbReference type="Pfam" id="PF00730">
    <property type="entry name" value="HhH-GPD"/>
    <property type="match status" value="1"/>
</dbReference>
<dbReference type="GO" id="GO:0032993">
    <property type="term" value="C:protein-DNA complex"/>
    <property type="evidence" value="ECO:0007669"/>
    <property type="project" value="TreeGrafter"/>
</dbReference>
<keyword evidence="2" id="KW-0227">DNA damage</keyword>
<dbReference type="GeneID" id="36329315"/>
<keyword evidence="3" id="KW-0234">DNA repair</keyword>
<dbReference type="GO" id="GO:0043916">
    <property type="term" value="F:DNA-7-methylguanine glycosylase activity"/>
    <property type="evidence" value="ECO:0007669"/>
    <property type="project" value="TreeGrafter"/>
</dbReference>
<dbReference type="GO" id="GO:0006285">
    <property type="term" value="P:base-excision repair, AP site formation"/>
    <property type="evidence" value="ECO:0007669"/>
    <property type="project" value="TreeGrafter"/>
</dbReference>
<evidence type="ECO:0000313" key="6">
    <source>
        <dbReference type="EMBL" id="OSX66391.1"/>
    </source>
</evidence>
<dbReference type="RefSeq" id="XP_024343185.1">
    <property type="nucleotide sequence ID" value="XM_024484366.1"/>
</dbReference>
<reference evidence="6 7" key="1">
    <citation type="submission" date="2017-04" db="EMBL/GenBank/DDBJ databases">
        <title>Genome Sequence of the Model Brown-Rot Fungus Postia placenta SB12.</title>
        <authorList>
            <consortium name="DOE Joint Genome Institute"/>
            <person name="Gaskell J."/>
            <person name="Kersten P."/>
            <person name="Larrondo L.F."/>
            <person name="Canessa P."/>
            <person name="Martinez D."/>
            <person name="Hibbett D."/>
            <person name="Schmoll M."/>
            <person name="Kubicek C.P."/>
            <person name="Martinez A.T."/>
            <person name="Yadav J."/>
            <person name="Master E."/>
            <person name="Magnuson J.K."/>
            <person name="James T."/>
            <person name="Yaver D."/>
            <person name="Berka R."/>
            <person name="Labutti K."/>
            <person name="Lipzen A."/>
            <person name="Aerts A."/>
            <person name="Barry K."/>
            <person name="Henrissat B."/>
            <person name="Blanchette R."/>
            <person name="Grigoriev I."/>
            <person name="Cullen D."/>
        </authorList>
    </citation>
    <scope>NUCLEOTIDE SEQUENCE [LARGE SCALE GENOMIC DNA]</scope>
    <source>
        <strain evidence="6 7">MAD-698-R-SB12</strain>
    </source>
</reference>
<evidence type="ECO:0000313" key="7">
    <source>
        <dbReference type="Proteomes" id="UP000194127"/>
    </source>
</evidence>
<feature type="domain" description="HhH-GPD" evidence="5">
    <location>
        <begin position="25"/>
        <end position="164"/>
    </location>
</feature>
<dbReference type="Proteomes" id="UP000194127">
    <property type="component" value="Unassembled WGS sequence"/>
</dbReference>
<feature type="region of interest" description="Disordered" evidence="4">
    <location>
        <begin position="174"/>
        <end position="260"/>
    </location>
</feature>
<dbReference type="SUPFAM" id="SSF48150">
    <property type="entry name" value="DNA-glycosylase"/>
    <property type="match status" value="1"/>
</dbReference>
<dbReference type="InterPro" id="IPR051912">
    <property type="entry name" value="Alkylbase_DNA_Glycosylase/TA"/>
</dbReference>
<feature type="compositionally biased region" description="Low complexity" evidence="4">
    <location>
        <begin position="225"/>
        <end position="234"/>
    </location>
</feature>
<name>A0A1X6NCP5_9APHY</name>
<proteinExistence type="inferred from homology"/>
<gene>
    <name evidence="6" type="ORF">POSPLADRAFT_1133578</name>
</gene>
<sequence length="336" mass="37243">MFYRLKCKPFEHLERLDPFRTLANSIIGQQISWKAARAIYHRFIRLFDPSLPEKPQDYTQPSEFFPTARQVVSTDLAILKSAGLSGRKAEYVYDLASRFADGRLSTEKLLQADDEELYSMLIEVKGIGRLICSLFSHFVVPISFQSVRDLGVQRGVIRWFLSLHSPSAYPITISPEKLPKNPEEDEAANGNKNADKDESTLPVVGESSGTQSARASTPDASSILPAPATGPTTPAKHKGKSKNSRDTQDDGAVLPTPFTPSINKTLNIAARDVLLQPPPPLPEGLTPAILRSRLNGKNKIKGALLTPKEMEELTASWRPYRSLAVYYMWALAEPPK</sequence>
<dbReference type="Gene3D" id="1.10.340.30">
    <property type="entry name" value="Hypothetical protein, domain 2"/>
    <property type="match status" value="1"/>
</dbReference>
<dbReference type="EMBL" id="KZ110592">
    <property type="protein sequence ID" value="OSX66391.1"/>
    <property type="molecule type" value="Genomic_DNA"/>
</dbReference>
<dbReference type="STRING" id="670580.A0A1X6NCP5"/>
<dbReference type="PANTHER" id="PTHR43003:SF5">
    <property type="entry name" value="DNA-3-METHYLADENINE GLYCOSYLASE"/>
    <property type="match status" value="1"/>
</dbReference>
<dbReference type="InterPro" id="IPR011257">
    <property type="entry name" value="DNA_glycosylase"/>
</dbReference>
<evidence type="ECO:0000256" key="3">
    <source>
        <dbReference type="ARBA" id="ARBA00023204"/>
    </source>
</evidence>
<accession>A0A1X6NCP5</accession>
<dbReference type="AlphaFoldDB" id="A0A1X6NCP5"/>
<evidence type="ECO:0000256" key="4">
    <source>
        <dbReference type="SAM" id="MobiDB-lite"/>
    </source>
</evidence>
<dbReference type="PANTHER" id="PTHR43003">
    <property type="entry name" value="DNA-3-METHYLADENINE GLYCOSYLASE"/>
    <property type="match status" value="1"/>
</dbReference>
<organism evidence="6 7">
    <name type="scientific">Postia placenta MAD-698-R-SB12</name>
    <dbReference type="NCBI Taxonomy" id="670580"/>
    <lineage>
        <taxon>Eukaryota</taxon>
        <taxon>Fungi</taxon>
        <taxon>Dikarya</taxon>
        <taxon>Basidiomycota</taxon>
        <taxon>Agaricomycotina</taxon>
        <taxon>Agaricomycetes</taxon>
        <taxon>Polyporales</taxon>
        <taxon>Adustoporiaceae</taxon>
        <taxon>Rhodonia</taxon>
    </lineage>
</organism>
<keyword evidence="7" id="KW-1185">Reference proteome</keyword>
<dbReference type="GO" id="GO:0006307">
    <property type="term" value="P:DNA alkylation repair"/>
    <property type="evidence" value="ECO:0007669"/>
    <property type="project" value="TreeGrafter"/>
</dbReference>
<dbReference type="GO" id="GO:0008725">
    <property type="term" value="F:DNA-3-methyladenine glycosylase activity"/>
    <property type="evidence" value="ECO:0007669"/>
    <property type="project" value="TreeGrafter"/>
</dbReference>
<evidence type="ECO:0000256" key="1">
    <source>
        <dbReference type="ARBA" id="ARBA00010817"/>
    </source>
</evidence>